<comment type="caution">
    <text evidence="5">The sequence shown here is derived from an EMBL/GenBank/DDBJ whole genome shotgun (WGS) entry which is preliminary data.</text>
</comment>
<protein>
    <submittedName>
        <fullName evidence="5">Tetratricopeptide repeat protein</fullName>
    </submittedName>
</protein>
<name>A0AAE3WG89_9RHOB</name>
<feature type="signal peptide" evidence="4">
    <location>
        <begin position="1"/>
        <end position="23"/>
    </location>
</feature>
<reference evidence="5" key="2">
    <citation type="submission" date="2023-02" db="EMBL/GenBank/DDBJ databases">
        <title>'Rhodoalgimonas zhirmunskyi' gen. nov., isolated from a red alga.</title>
        <authorList>
            <person name="Nedashkovskaya O.I."/>
            <person name="Otstavnykh N.Y."/>
            <person name="Bystritskaya E.P."/>
            <person name="Balabanova L.A."/>
            <person name="Isaeva M.P."/>
        </authorList>
    </citation>
    <scope>NUCLEOTIDE SEQUENCE</scope>
    <source>
        <strain evidence="5">KCTC 52189</strain>
    </source>
</reference>
<feature type="repeat" description="TPR" evidence="3">
    <location>
        <begin position="358"/>
        <end position="391"/>
    </location>
</feature>
<dbReference type="Proteomes" id="UP001226762">
    <property type="component" value="Unassembled WGS sequence"/>
</dbReference>
<organism evidence="5 6">
    <name type="scientific">Marimonas arenosa</name>
    <dbReference type="NCBI Taxonomy" id="1795305"/>
    <lineage>
        <taxon>Bacteria</taxon>
        <taxon>Pseudomonadati</taxon>
        <taxon>Pseudomonadota</taxon>
        <taxon>Alphaproteobacteria</taxon>
        <taxon>Rhodobacterales</taxon>
        <taxon>Paracoccaceae</taxon>
        <taxon>Marimonas</taxon>
    </lineage>
</organism>
<accession>A0AAE3WG89</accession>
<gene>
    <name evidence="5" type="ORF">NO357_18890</name>
</gene>
<dbReference type="RefSeq" id="WP_306737282.1">
    <property type="nucleotide sequence ID" value="NZ_JANHAX010000007.1"/>
</dbReference>
<dbReference type="InterPro" id="IPR019734">
    <property type="entry name" value="TPR_rpt"/>
</dbReference>
<reference evidence="5" key="1">
    <citation type="submission" date="2022-07" db="EMBL/GenBank/DDBJ databases">
        <authorList>
            <person name="Otstavnykh N."/>
            <person name="Isaeva M."/>
            <person name="Bystritskaya E."/>
        </authorList>
    </citation>
    <scope>NUCLEOTIDE SEQUENCE</scope>
    <source>
        <strain evidence="5">KCTC 52189</strain>
    </source>
</reference>
<dbReference type="SMART" id="SM00028">
    <property type="entry name" value="TPR"/>
    <property type="match status" value="6"/>
</dbReference>
<keyword evidence="1" id="KW-0677">Repeat</keyword>
<feature type="repeat" description="TPR" evidence="3">
    <location>
        <begin position="26"/>
        <end position="59"/>
    </location>
</feature>
<keyword evidence="4" id="KW-0732">Signal</keyword>
<keyword evidence="2 3" id="KW-0802">TPR repeat</keyword>
<feature type="repeat" description="TPR" evidence="3">
    <location>
        <begin position="396"/>
        <end position="429"/>
    </location>
</feature>
<proteinExistence type="predicted"/>
<dbReference type="AlphaFoldDB" id="A0AAE3WG89"/>
<keyword evidence="6" id="KW-1185">Reference proteome</keyword>
<evidence type="ECO:0000313" key="5">
    <source>
        <dbReference type="EMBL" id="MDQ2091973.1"/>
    </source>
</evidence>
<dbReference type="PANTHER" id="PTHR44943">
    <property type="entry name" value="CELLULOSE SYNTHASE OPERON PROTEIN C"/>
    <property type="match status" value="1"/>
</dbReference>
<evidence type="ECO:0000256" key="2">
    <source>
        <dbReference type="ARBA" id="ARBA00022803"/>
    </source>
</evidence>
<dbReference type="SUPFAM" id="SSF48452">
    <property type="entry name" value="TPR-like"/>
    <property type="match status" value="2"/>
</dbReference>
<dbReference type="PANTHER" id="PTHR44943:SF5">
    <property type="entry name" value="BLL7697 PROTEIN"/>
    <property type="match status" value="1"/>
</dbReference>
<feature type="chain" id="PRO_5041970944" evidence="4">
    <location>
        <begin position="24"/>
        <end position="570"/>
    </location>
</feature>
<dbReference type="InterPro" id="IPR051685">
    <property type="entry name" value="Ycf3/AcsC/BcsC/TPR_MFPF"/>
</dbReference>
<evidence type="ECO:0000313" key="6">
    <source>
        <dbReference type="Proteomes" id="UP001226762"/>
    </source>
</evidence>
<dbReference type="Pfam" id="PF13424">
    <property type="entry name" value="TPR_12"/>
    <property type="match status" value="1"/>
</dbReference>
<evidence type="ECO:0000256" key="4">
    <source>
        <dbReference type="SAM" id="SignalP"/>
    </source>
</evidence>
<evidence type="ECO:0000256" key="1">
    <source>
        <dbReference type="ARBA" id="ARBA00022737"/>
    </source>
</evidence>
<dbReference type="Pfam" id="PF13432">
    <property type="entry name" value="TPR_16"/>
    <property type="match status" value="2"/>
</dbReference>
<evidence type="ECO:0000256" key="3">
    <source>
        <dbReference type="PROSITE-ProRule" id="PRU00339"/>
    </source>
</evidence>
<sequence length="570" mass="62432">MKRILTAVIAALAMQFPPAPVSAQGLAGPYLAGRQARYSGDFQAAAEYYTQALARDPSNPQLMEATVLAFLSLGRIDRALPVATAMETEELTSQLSQMVLLADEAWNGRYDELIARIEDKRGIGPLVDGLIAAWAQIGNGAMSEAIVLFDAAAAEPGQRGFALYHKALALAMVGDFESAEEILGATGPGSAVQTRRGVIARIEVLSQLEQNDTALEVLEQSFGATLDPELTALRDALKADETLAFDIVGSARDGIAEVLYSVAGALKGEARDADTILFARLAEYLRPGHVDAILLTAEILDDMEQFDLATQTYRKVPRDDPAYHAAELGRADALRKADKPDAAIEVLEQLAKSHGELPVVHNTLGDLLRTLNRYDEAIVAYDRALTLYPEQEAGQWFVYYARGICHERTGDWPKAEADFRKALEIDPDRPEVLNYLGYSLVEKSDKLDEALELIERAVAARPDSGYIVDSLGWALYRLGRYEEAVEHMERAAELMSVDPIVNDHLGDVYWAVGRTREAEFQWKRALSFVDYGDTAEDADPDRIRRKIEVGLDKVLAEEGAPPLKVAGEDG</sequence>
<dbReference type="EMBL" id="JANHAX010000007">
    <property type="protein sequence ID" value="MDQ2091973.1"/>
    <property type="molecule type" value="Genomic_DNA"/>
</dbReference>
<dbReference type="Gene3D" id="1.25.40.10">
    <property type="entry name" value="Tetratricopeptide repeat domain"/>
    <property type="match status" value="3"/>
</dbReference>
<dbReference type="PROSITE" id="PS50005">
    <property type="entry name" value="TPR"/>
    <property type="match status" value="3"/>
</dbReference>
<dbReference type="InterPro" id="IPR011990">
    <property type="entry name" value="TPR-like_helical_dom_sf"/>
</dbReference>